<evidence type="ECO:0000256" key="4">
    <source>
        <dbReference type="ARBA" id="ARBA00051722"/>
    </source>
</evidence>
<dbReference type="Pfam" id="PF22633">
    <property type="entry name" value="F5_F8_type_C_2"/>
    <property type="match status" value="1"/>
</dbReference>
<evidence type="ECO:0000256" key="2">
    <source>
        <dbReference type="ARBA" id="ARBA00022801"/>
    </source>
</evidence>
<keyword evidence="6" id="KW-0732">Signal</keyword>
<accession>A0AAN8K4J7</accession>
<dbReference type="PROSITE" id="PS50056">
    <property type="entry name" value="TYR_PHOSPHATASE_2"/>
    <property type="match status" value="1"/>
</dbReference>
<keyword evidence="2" id="KW-0378">Hydrolase</keyword>
<evidence type="ECO:0000256" key="3">
    <source>
        <dbReference type="ARBA" id="ARBA00022912"/>
    </source>
</evidence>
<keyword evidence="5" id="KW-1133">Transmembrane helix</keyword>
<dbReference type="InterPro" id="IPR008979">
    <property type="entry name" value="Galactose-bd-like_sf"/>
</dbReference>
<evidence type="ECO:0000256" key="6">
    <source>
        <dbReference type="SAM" id="SignalP"/>
    </source>
</evidence>
<feature type="domain" description="Tyrosine specific protein phosphatases" evidence="8">
    <location>
        <begin position="723"/>
        <end position="794"/>
    </location>
</feature>
<dbReference type="PROSITE" id="PS00383">
    <property type="entry name" value="TYR_PHOSPHATASE_1"/>
    <property type="match status" value="1"/>
</dbReference>
<keyword evidence="5" id="KW-0472">Membrane</keyword>
<dbReference type="SUPFAM" id="SSF49785">
    <property type="entry name" value="Galactose-binding domain-like"/>
    <property type="match status" value="1"/>
</dbReference>
<dbReference type="SUPFAM" id="SSF52799">
    <property type="entry name" value="(Phosphotyrosine protein) phosphatases II"/>
    <property type="match status" value="2"/>
</dbReference>
<dbReference type="InterPro" id="IPR050348">
    <property type="entry name" value="Protein-Tyr_Phosphatase"/>
</dbReference>
<dbReference type="Pfam" id="PF00102">
    <property type="entry name" value="Y_phosphatase"/>
    <property type="match status" value="2"/>
</dbReference>
<dbReference type="Gene3D" id="3.90.190.10">
    <property type="entry name" value="Protein tyrosine phosphatase superfamily"/>
    <property type="match status" value="2"/>
</dbReference>
<dbReference type="PANTHER" id="PTHR19134">
    <property type="entry name" value="RECEPTOR-TYPE TYROSINE-PROTEIN PHOSPHATASE"/>
    <property type="match status" value="1"/>
</dbReference>
<dbReference type="SMART" id="SM00404">
    <property type="entry name" value="PTPc_motif"/>
    <property type="match status" value="1"/>
</dbReference>
<feature type="domain" description="Tyrosine-protein phosphatase" evidence="7">
    <location>
        <begin position="545"/>
        <end position="803"/>
    </location>
</feature>
<reference evidence="9 10" key="1">
    <citation type="submission" date="2024-01" db="EMBL/GenBank/DDBJ databases">
        <title>The genome of the rayed Mediterranean limpet Patella caerulea (Linnaeus, 1758).</title>
        <authorList>
            <person name="Anh-Thu Weber A."/>
            <person name="Halstead-Nussloch G."/>
        </authorList>
    </citation>
    <scope>NUCLEOTIDE SEQUENCE [LARGE SCALE GENOMIC DNA]</scope>
    <source>
        <strain evidence="9">AATW-2023a</strain>
        <tissue evidence="9">Whole specimen</tissue>
    </source>
</reference>
<proteinExistence type="predicted"/>
<keyword evidence="5" id="KW-0812">Transmembrane</keyword>
<evidence type="ECO:0000256" key="1">
    <source>
        <dbReference type="ARBA" id="ARBA00013064"/>
    </source>
</evidence>
<evidence type="ECO:0000259" key="8">
    <source>
        <dbReference type="PROSITE" id="PS50056"/>
    </source>
</evidence>
<evidence type="ECO:0000259" key="7">
    <source>
        <dbReference type="PROSITE" id="PS50055"/>
    </source>
</evidence>
<dbReference type="Gene3D" id="2.60.120.260">
    <property type="entry name" value="Galactose-binding domain-like"/>
    <property type="match status" value="1"/>
</dbReference>
<dbReference type="EMBL" id="JAZGQO010000003">
    <property type="protein sequence ID" value="KAK6188072.1"/>
    <property type="molecule type" value="Genomic_DNA"/>
</dbReference>
<organism evidence="9 10">
    <name type="scientific">Patella caerulea</name>
    <name type="common">Rayed Mediterranean limpet</name>
    <dbReference type="NCBI Taxonomy" id="87958"/>
    <lineage>
        <taxon>Eukaryota</taxon>
        <taxon>Metazoa</taxon>
        <taxon>Spiralia</taxon>
        <taxon>Lophotrochozoa</taxon>
        <taxon>Mollusca</taxon>
        <taxon>Gastropoda</taxon>
        <taxon>Patellogastropoda</taxon>
        <taxon>Patelloidea</taxon>
        <taxon>Patellidae</taxon>
        <taxon>Patella</taxon>
    </lineage>
</organism>
<keyword evidence="3" id="KW-0904">Protein phosphatase</keyword>
<dbReference type="AlphaFoldDB" id="A0AAN8K4J7"/>
<dbReference type="PRINTS" id="PR00700">
    <property type="entry name" value="PRTYPHPHTASE"/>
</dbReference>
<dbReference type="InterPro" id="IPR000387">
    <property type="entry name" value="Tyr_Pase_dom"/>
</dbReference>
<dbReference type="InterPro" id="IPR000242">
    <property type="entry name" value="PTP_cat"/>
</dbReference>
<dbReference type="CDD" id="cd00055">
    <property type="entry name" value="EGF_Lam"/>
    <property type="match status" value="1"/>
</dbReference>
<sequence>MATTLRWNMFGIQLLLIWTLFASFVSGQTFGYDGRYICHCGQNRICDRISGRCPNDICDRGWHGSICQQENVAIGENTFQSSYFRREWKSSNANDGNRDQQINHFGTPPGVCAHTRFDPYGILTAYWEVYLRSPFPINQIQIFYREGSFDRLQGFQLQLFLRGQYEKTCYTQTELPTTDIITVDCRGAVATAVRFYNERSRPITYSNPCVVELCELEVYVCALGTFGPDCSSLCYCENPSERCDYVTGQCTSGCAVGYQGESCTQRCSGEFYGRNCTNRCSDRHCSSSTSSCDYVTGACDTGCSPGYIGTDCIQECAEGSYGVNCSKVCTSRHCSNGSTSSCINIDGKCDKGCSPGYLDIDCVKECDNNRYGIDCKYSCNDRKCANMTDCPISDGRCTGICLDGYTSIDCMQAIVQEKEHANIGLHVGIGVAILLIGIVMCIIIFVIRRREQDALPTFETKKAVNSTITKKQVIGPTYENVKIMQKNTEDSPVVSVVQDNKSDMGSLNSLLDDDDHTYYNVDKDVTEDNSISIKDIGELVEDLKRNDSFQTIYKLLPSGYMAAFDVSQITENRRKNRYQGYYPYDYNRVILKKQGQDPYSDYINASYMDSYKAPNFFIAAQGATKTTLNNFIRMIFEKQCDKIVMLTNLYEGSKHKCEQYWPDEGSKLFGELELTLISEDARANYICRKIKINHQTTGKEHETMLFHFTAWADHGVPEVGDLLDYLHRVQEYKSDSKSPTLVHCSAGIGRSGAYIALDSLLKEGKATGRIDIKRCIITMRSQRKNMIQTASQLQFVYETLAYYFKQGKTSVSCKEYEAMSIHADTSCISVHLNPEMQLNEINSVQRNAESHKIFTPGKPDLQVFRTQSWKKKIGYIISDIKGHDMESLWNLITDQESRVAVFLLNHNKSIASFLPKAGKKTRVGSIRVSSTVETPEVEYTNMYTVNTKLEELIDNCKVLSVDLQEGFQLSQLQLPQLIDQIDTLDSTSDPVAVITSDMKHAAIFCIVRNILERIKLDNEVEIFNTTKKILQSLDGFFISQDEYNWLHKMAQDYISNTNVYENF</sequence>
<name>A0AAN8K4J7_PATCE</name>
<dbReference type="PROSITE" id="PS50055">
    <property type="entry name" value="TYR_PHOSPHATASE_PTP"/>
    <property type="match status" value="1"/>
</dbReference>
<dbReference type="InterPro" id="IPR029021">
    <property type="entry name" value="Prot-tyrosine_phosphatase-like"/>
</dbReference>
<evidence type="ECO:0000313" key="10">
    <source>
        <dbReference type="Proteomes" id="UP001347796"/>
    </source>
</evidence>
<dbReference type="Gene3D" id="2.170.300.10">
    <property type="entry name" value="Tie2 ligand-binding domain superfamily"/>
    <property type="match status" value="1"/>
</dbReference>
<dbReference type="FunFam" id="3.90.190.10:FF:000102">
    <property type="entry name" value="Receptor-type tyrosine-protein phosphatase"/>
    <property type="match status" value="1"/>
</dbReference>
<dbReference type="EC" id="3.1.3.48" evidence="1"/>
<dbReference type="InterPro" id="IPR003595">
    <property type="entry name" value="Tyr_Pase_cat"/>
</dbReference>
<dbReference type="Proteomes" id="UP001347796">
    <property type="component" value="Unassembled WGS sequence"/>
</dbReference>
<dbReference type="SMART" id="SM00194">
    <property type="entry name" value="PTPc"/>
    <property type="match status" value="1"/>
</dbReference>
<keyword evidence="10" id="KW-1185">Reference proteome</keyword>
<gene>
    <name evidence="9" type="ORF">SNE40_004334</name>
</gene>
<dbReference type="InterPro" id="IPR002049">
    <property type="entry name" value="LE_dom"/>
</dbReference>
<dbReference type="PANTHER" id="PTHR19134:SF449">
    <property type="entry name" value="TYROSINE-PROTEIN PHOSPHATASE 1"/>
    <property type="match status" value="1"/>
</dbReference>
<evidence type="ECO:0000313" key="9">
    <source>
        <dbReference type="EMBL" id="KAK6188072.1"/>
    </source>
</evidence>
<feature type="chain" id="PRO_5042959442" description="protein-tyrosine-phosphatase" evidence="6">
    <location>
        <begin position="28"/>
        <end position="1063"/>
    </location>
</feature>
<protein>
    <recommendedName>
        <fullName evidence="1">protein-tyrosine-phosphatase</fullName>
        <ecNumber evidence="1">3.1.3.48</ecNumber>
    </recommendedName>
</protein>
<dbReference type="GO" id="GO:0004725">
    <property type="term" value="F:protein tyrosine phosphatase activity"/>
    <property type="evidence" value="ECO:0007669"/>
    <property type="project" value="UniProtKB-EC"/>
</dbReference>
<comment type="catalytic activity">
    <reaction evidence="4">
        <text>O-phospho-L-tyrosyl-[protein] + H2O = L-tyrosyl-[protein] + phosphate</text>
        <dbReference type="Rhea" id="RHEA:10684"/>
        <dbReference type="Rhea" id="RHEA-COMP:10136"/>
        <dbReference type="Rhea" id="RHEA-COMP:20101"/>
        <dbReference type="ChEBI" id="CHEBI:15377"/>
        <dbReference type="ChEBI" id="CHEBI:43474"/>
        <dbReference type="ChEBI" id="CHEBI:46858"/>
        <dbReference type="ChEBI" id="CHEBI:61978"/>
        <dbReference type="EC" id="3.1.3.48"/>
    </reaction>
</comment>
<evidence type="ECO:0000256" key="5">
    <source>
        <dbReference type="SAM" id="Phobius"/>
    </source>
</evidence>
<comment type="caution">
    <text evidence="9">The sequence shown here is derived from an EMBL/GenBank/DDBJ whole genome shotgun (WGS) entry which is preliminary data.</text>
</comment>
<feature type="transmembrane region" description="Helical" evidence="5">
    <location>
        <begin position="423"/>
        <end position="447"/>
    </location>
</feature>
<dbReference type="CDD" id="cd00047">
    <property type="entry name" value="PTPc"/>
    <property type="match status" value="1"/>
</dbReference>
<feature type="signal peptide" evidence="6">
    <location>
        <begin position="1"/>
        <end position="27"/>
    </location>
</feature>
<dbReference type="InterPro" id="IPR016130">
    <property type="entry name" value="Tyr_Pase_AS"/>
</dbReference>